<organism evidence="2 3">
    <name type="scientific">Erythranthe guttata</name>
    <name type="common">Yellow monkey flower</name>
    <name type="synonym">Mimulus guttatus</name>
    <dbReference type="NCBI Taxonomy" id="4155"/>
    <lineage>
        <taxon>Eukaryota</taxon>
        <taxon>Viridiplantae</taxon>
        <taxon>Streptophyta</taxon>
        <taxon>Embryophyta</taxon>
        <taxon>Tracheophyta</taxon>
        <taxon>Spermatophyta</taxon>
        <taxon>Magnoliopsida</taxon>
        <taxon>eudicotyledons</taxon>
        <taxon>Gunneridae</taxon>
        <taxon>Pentapetalae</taxon>
        <taxon>asterids</taxon>
        <taxon>lamiids</taxon>
        <taxon>Lamiales</taxon>
        <taxon>Phrymaceae</taxon>
        <taxon>Erythranthe</taxon>
    </lineage>
</organism>
<accession>A0A022Q363</accession>
<dbReference type="PANTHER" id="PTHR33416">
    <property type="entry name" value="NUCLEAR PORE COMPLEX PROTEIN NUP1"/>
    <property type="match status" value="1"/>
</dbReference>
<evidence type="ECO:0000313" key="2">
    <source>
        <dbReference type="EMBL" id="EYU22074.1"/>
    </source>
</evidence>
<feature type="compositionally biased region" description="Basic residues" evidence="1">
    <location>
        <begin position="370"/>
        <end position="383"/>
    </location>
</feature>
<feature type="region of interest" description="Disordered" evidence="1">
    <location>
        <begin position="350"/>
        <end position="403"/>
    </location>
</feature>
<feature type="region of interest" description="Disordered" evidence="1">
    <location>
        <begin position="259"/>
        <end position="279"/>
    </location>
</feature>
<dbReference type="PANTHER" id="PTHR33416:SF17">
    <property type="entry name" value="PROTEIN KAKU4"/>
    <property type="match status" value="1"/>
</dbReference>
<dbReference type="STRING" id="4155.A0A022Q363"/>
<evidence type="ECO:0000313" key="3">
    <source>
        <dbReference type="Proteomes" id="UP000030748"/>
    </source>
</evidence>
<gene>
    <name evidence="2" type="ORF">MIMGU_mgv1a007565mg</name>
</gene>
<keyword evidence="3" id="KW-1185">Reference proteome</keyword>
<dbReference type="EMBL" id="KI632217">
    <property type="protein sequence ID" value="EYU22074.1"/>
    <property type="molecule type" value="Genomic_DNA"/>
</dbReference>
<feature type="region of interest" description="Disordered" evidence="1">
    <location>
        <begin position="108"/>
        <end position="129"/>
    </location>
</feature>
<feature type="region of interest" description="Disordered" evidence="1">
    <location>
        <begin position="215"/>
        <end position="240"/>
    </location>
</feature>
<name>A0A022Q363_ERYGU</name>
<evidence type="ECO:0000256" key="1">
    <source>
        <dbReference type="SAM" id="MobiDB-lite"/>
    </source>
</evidence>
<protein>
    <submittedName>
        <fullName evidence="2">Uncharacterized protein</fullName>
    </submittedName>
</protein>
<feature type="compositionally biased region" description="Basic and acidic residues" evidence="1">
    <location>
        <begin position="216"/>
        <end position="227"/>
    </location>
</feature>
<feature type="compositionally biased region" description="Polar residues" evidence="1">
    <location>
        <begin position="229"/>
        <end position="240"/>
    </location>
</feature>
<proteinExistence type="predicted"/>
<feature type="compositionally biased region" description="Low complexity" evidence="1">
    <location>
        <begin position="388"/>
        <end position="403"/>
    </location>
</feature>
<dbReference type="eggNOG" id="ENOG502QPXJ">
    <property type="taxonomic scope" value="Eukaryota"/>
</dbReference>
<feature type="region of interest" description="Disordered" evidence="1">
    <location>
        <begin position="1"/>
        <end position="21"/>
    </location>
</feature>
<dbReference type="AlphaFoldDB" id="A0A022Q363"/>
<sequence>MEAGEKSSLVGLPEKTGDPEDADIYNKAVEEAKKWFQEKKVGSSSVTKLARGTCNLNSTGLDLVETGSGSPVDVARFYMKERPPWASPGRNIELRTPLTKTMKLFNEGTSHSVHRGASSSSKKRSSLASGSWNIQEELRRVRSKATEDMLRTPSSKVDPSLFAVEPVRLDSVGTSELVFDMRERMTEPEPYRNTKPINALVDAGVSFDPALAALESRQDGESREARQSKPATSISCNSEASEAVHGDGECAASKFLQPSSSNHAEEHQNGPDLSKTNGTSVTELTQTGEKQSANGLPASQASFSEEVAEKKKPVNVMNAEGNCELPNEAYMEVPVVTESVSLGVQYEELSQDTAQHSPKEKIEVVAGKQQGRKSGRYNRRGGRGRAMSVVRTSDSRSVSKFQC</sequence>
<dbReference type="Proteomes" id="UP000030748">
    <property type="component" value="Unassembled WGS sequence"/>
</dbReference>
<reference evidence="2 3" key="1">
    <citation type="journal article" date="2013" name="Proc. Natl. Acad. Sci. U.S.A.">
        <title>Fine-scale variation in meiotic recombination in Mimulus inferred from population shotgun sequencing.</title>
        <authorList>
            <person name="Hellsten U."/>
            <person name="Wright K.M."/>
            <person name="Jenkins J."/>
            <person name="Shu S."/>
            <person name="Yuan Y."/>
            <person name="Wessler S.R."/>
            <person name="Schmutz J."/>
            <person name="Willis J.H."/>
            <person name="Rokhsar D.S."/>
        </authorList>
    </citation>
    <scope>NUCLEOTIDE SEQUENCE [LARGE SCALE GENOMIC DNA]</scope>
    <source>
        <strain evidence="3">cv. DUN x IM62</strain>
    </source>
</reference>